<accession>A0A7D3VR91</accession>
<evidence type="ECO:0000313" key="2">
    <source>
        <dbReference type="EMBL" id="QKG20319.1"/>
    </source>
</evidence>
<feature type="transmembrane region" description="Helical" evidence="1">
    <location>
        <begin position="139"/>
        <end position="159"/>
    </location>
</feature>
<evidence type="ECO:0000313" key="3">
    <source>
        <dbReference type="Proteomes" id="UP000501240"/>
    </source>
</evidence>
<dbReference type="GO" id="GO:0016740">
    <property type="term" value="F:transferase activity"/>
    <property type="evidence" value="ECO:0007669"/>
    <property type="project" value="UniProtKB-KW"/>
</dbReference>
<feature type="transmembrane region" description="Helical" evidence="1">
    <location>
        <begin position="24"/>
        <end position="42"/>
    </location>
</feature>
<dbReference type="Gene3D" id="3.40.720.10">
    <property type="entry name" value="Alkaline Phosphatase, subunit A"/>
    <property type="match status" value="1"/>
</dbReference>
<keyword evidence="1" id="KW-1133">Transmembrane helix</keyword>
<reference evidence="2 3" key="1">
    <citation type="submission" date="2020-05" db="EMBL/GenBank/DDBJ databases">
        <title>Actinomadura verrucosospora NRRL-B18236 (PFL_A860) Genome sequencing and assembly.</title>
        <authorList>
            <person name="Samborskyy M."/>
        </authorList>
    </citation>
    <scope>NUCLEOTIDE SEQUENCE [LARGE SCALE GENOMIC DNA]</scope>
    <source>
        <strain evidence="2 3">NRRL:B18236</strain>
    </source>
</reference>
<name>A0A7D3VR91_ACTVE</name>
<dbReference type="AlphaFoldDB" id="A0A7D3VR91"/>
<feature type="transmembrane region" description="Helical" evidence="1">
    <location>
        <begin position="49"/>
        <end position="67"/>
    </location>
</feature>
<sequence length="535" mass="57365">MLACLFVLFALDAPDRLSRLTAGQLVRIPVEALVVAALVLVLPARARRWVAAPAGALLGVLVIFKGLDMGFDAVLVRPFNPVFDVSFLRPGFEFVDTSVGRTAAIGAAVLIVLLIVAVPVLMALAVLRLSRLAVRHRTWTARSVAVLGTVWVASAALGVQAVPGVPLASGGTAGLAYDHARQVRTSLKDRGVFAKQAAVDAFRNTPPSRMLTGLRGKDVVLAFVESYGRSAVEHPEYAPQVDAVLDAGTRQLKAAGFGARSGYLTSSTAGGGSWLAHSTLLSGLWIDNQQRYRTLTSSSRFTLTRAFGEAGWRTLTVQPAITRAWPEASFYGYDKVYDDRNLGYKGPRFSYATMPDQYTLNTLQRDELAASGRKPVMAELALVSSHAPWASIPSPVPWNAVGDGSVFDGMGKGENAAWPSSGRIRGEYRKSIEYTLNTLVSYMLTYGTKNTVLVFLGDHQPAPSIAGQNPSRDVPVTVVARDPAVLDRISGWGWQDGLRPARTSPVWPMSTFRDRFLAAFGSAPSGSPAAAASHR</sequence>
<dbReference type="SUPFAM" id="SSF53649">
    <property type="entry name" value="Alkaline phosphatase-like"/>
    <property type="match status" value="1"/>
</dbReference>
<dbReference type="EMBL" id="CP053892">
    <property type="protein sequence ID" value="QKG20319.1"/>
    <property type="molecule type" value="Genomic_DNA"/>
</dbReference>
<keyword evidence="1" id="KW-0812">Transmembrane</keyword>
<protein>
    <submittedName>
        <fullName evidence="2">CDP-alcohol phosphatidyltransferase</fullName>
    </submittedName>
</protein>
<dbReference type="Proteomes" id="UP000501240">
    <property type="component" value="Chromosome"/>
</dbReference>
<feature type="transmembrane region" description="Helical" evidence="1">
    <location>
        <begin position="103"/>
        <end position="127"/>
    </location>
</feature>
<keyword evidence="1" id="KW-0472">Membrane</keyword>
<keyword evidence="2" id="KW-0808">Transferase</keyword>
<proteinExistence type="predicted"/>
<organism evidence="2 3">
    <name type="scientific">Actinomadura verrucosospora</name>
    <dbReference type="NCBI Taxonomy" id="46165"/>
    <lineage>
        <taxon>Bacteria</taxon>
        <taxon>Bacillati</taxon>
        <taxon>Actinomycetota</taxon>
        <taxon>Actinomycetes</taxon>
        <taxon>Streptosporangiales</taxon>
        <taxon>Thermomonosporaceae</taxon>
        <taxon>Actinomadura</taxon>
    </lineage>
</organism>
<evidence type="ECO:0000256" key="1">
    <source>
        <dbReference type="SAM" id="Phobius"/>
    </source>
</evidence>
<keyword evidence="3" id="KW-1185">Reference proteome</keyword>
<gene>
    <name evidence="2" type="ORF">ACTIVE_1957</name>
</gene>
<dbReference type="InterPro" id="IPR017850">
    <property type="entry name" value="Alkaline_phosphatase_core_sf"/>
</dbReference>